<organism evidence="1 2">
    <name type="scientific">Undibacterium danionis</name>
    <dbReference type="NCBI Taxonomy" id="1812100"/>
    <lineage>
        <taxon>Bacteria</taxon>
        <taxon>Pseudomonadati</taxon>
        <taxon>Pseudomonadota</taxon>
        <taxon>Betaproteobacteria</taxon>
        <taxon>Burkholderiales</taxon>
        <taxon>Oxalobacteraceae</taxon>
        <taxon>Undibacterium</taxon>
    </lineage>
</organism>
<dbReference type="Gene3D" id="3.10.180.10">
    <property type="entry name" value="2,3-Dihydroxybiphenyl 1,2-Dioxygenase, domain 1"/>
    <property type="match status" value="1"/>
</dbReference>
<sequence length="118" mass="12669">MTEQVQVHYLEIVTPQPEQLCEAYSQSLKVTFSAPIAELGGARTARLSSGGTVGIRAPMHQAEEPTTRPYYLVADIAKAVEEAKSAGAHIAVPPMEIPGRGKCAIVMFGVVQSGFWQI</sequence>
<dbReference type="SUPFAM" id="SSF54593">
    <property type="entry name" value="Glyoxalase/Bleomycin resistance protein/Dihydroxybiphenyl dioxygenase"/>
    <property type="match status" value="1"/>
</dbReference>
<protein>
    <submittedName>
        <fullName evidence="1">VOC family protein</fullName>
    </submittedName>
</protein>
<accession>A0ABV6IGA3</accession>
<evidence type="ECO:0000313" key="1">
    <source>
        <dbReference type="EMBL" id="MFC0350490.1"/>
    </source>
</evidence>
<dbReference type="Proteomes" id="UP001589844">
    <property type="component" value="Unassembled WGS sequence"/>
</dbReference>
<gene>
    <name evidence="1" type="ORF">ACFFJH_11775</name>
</gene>
<dbReference type="InterPro" id="IPR029068">
    <property type="entry name" value="Glyas_Bleomycin-R_OHBP_Dase"/>
</dbReference>
<reference evidence="1 2" key="1">
    <citation type="submission" date="2024-09" db="EMBL/GenBank/DDBJ databases">
        <authorList>
            <person name="Sun Q."/>
            <person name="Mori K."/>
        </authorList>
    </citation>
    <scope>NUCLEOTIDE SEQUENCE [LARGE SCALE GENOMIC DNA]</scope>
    <source>
        <strain evidence="1 2">CCM 8677</strain>
    </source>
</reference>
<name>A0ABV6IGA3_9BURK</name>
<comment type="caution">
    <text evidence="1">The sequence shown here is derived from an EMBL/GenBank/DDBJ whole genome shotgun (WGS) entry which is preliminary data.</text>
</comment>
<evidence type="ECO:0000313" key="2">
    <source>
        <dbReference type="Proteomes" id="UP001589844"/>
    </source>
</evidence>
<dbReference type="RefSeq" id="WP_390212836.1">
    <property type="nucleotide sequence ID" value="NZ_JBHLXJ010000013.1"/>
</dbReference>
<keyword evidence="2" id="KW-1185">Reference proteome</keyword>
<dbReference type="EMBL" id="JBHLXJ010000013">
    <property type="protein sequence ID" value="MFC0350490.1"/>
    <property type="molecule type" value="Genomic_DNA"/>
</dbReference>
<proteinExistence type="predicted"/>